<name>A0ABR4C011_9HELO</name>
<evidence type="ECO:0000313" key="1">
    <source>
        <dbReference type="EMBL" id="KAL2063243.1"/>
    </source>
</evidence>
<accession>A0ABR4C011</accession>
<comment type="caution">
    <text evidence="1">The sequence shown here is derived from an EMBL/GenBank/DDBJ whole genome shotgun (WGS) entry which is preliminary data.</text>
</comment>
<sequence>MHKVKTTAASDPPPHYIALHDPTPYYSSSHRIGHLHFQPEGQSSRLFIQSYLRRDAQPLCISTSTYVFPHLFVPSFLPSSPPSTFTHLPHLNIGSDYHNRFLALAI</sequence>
<evidence type="ECO:0000313" key="2">
    <source>
        <dbReference type="Proteomes" id="UP001595075"/>
    </source>
</evidence>
<gene>
    <name evidence="1" type="ORF">VTL71DRAFT_5048</name>
</gene>
<keyword evidence="2" id="KW-1185">Reference proteome</keyword>
<reference evidence="1 2" key="1">
    <citation type="journal article" date="2024" name="Commun. Biol.">
        <title>Comparative genomic analysis of thermophilic fungi reveals convergent evolutionary adaptations and gene losses.</title>
        <authorList>
            <person name="Steindorff A.S."/>
            <person name="Aguilar-Pontes M.V."/>
            <person name="Robinson A.J."/>
            <person name="Andreopoulos B."/>
            <person name="LaButti K."/>
            <person name="Kuo A."/>
            <person name="Mondo S."/>
            <person name="Riley R."/>
            <person name="Otillar R."/>
            <person name="Haridas S."/>
            <person name="Lipzen A."/>
            <person name="Grimwood J."/>
            <person name="Schmutz J."/>
            <person name="Clum A."/>
            <person name="Reid I.D."/>
            <person name="Moisan M.C."/>
            <person name="Butler G."/>
            <person name="Nguyen T.T.M."/>
            <person name="Dewar K."/>
            <person name="Conant G."/>
            <person name="Drula E."/>
            <person name="Henrissat B."/>
            <person name="Hansel C."/>
            <person name="Singer S."/>
            <person name="Hutchinson M.I."/>
            <person name="de Vries R.P."/>
            <person name="Natvig D.O."/>
            <person name="Powell A.J."/>
            <person name="Tsang A."/>
            <person name="Grigoriev I.V."/>
        </authorList>
    </citation>
    <scope>NUCLEOTIDE SEQUENCE [LARGE SCALE GENOMIC DNA]</scope>
    <source>
        <strain evidence="1 2">CBS 494.80</strain>
    </source>
</reference>
<organism evidence="1 2">
    <name type="scientific">Oculimacula yallundae</name>
    <dbReference type="NCBI Taxonomy" id="86028"/>
    <lineage>
        <taxon>Eukaryota</taxon>
        <taxon>Fungi</taxon>
        <taxon>Dikarya</taxon>
        <taxon>Ascomycota</taxon>
        <taxon>Pezizomycotina</taxon>
        <taxon>Leotiomycetes</taxon>
        <taxon>Helotiales</taxon>
        <taxon>Ploettnerulaceae</taxon>
        <taxon>Oculimacula</taxon>
    </lineage>
</organism>
<protein>
    <submittedName>
        <fullName evidence="1">Uncharacterized protein</fullName>
    </submittedName>
</protein>
<dbReference type="Proteomes" id="UP001595075">
    <property type="component" value="Unassembled WGS sequence"/>
</dbReference>
<dbReference type="EMBL" id="JAZHXI010000015">
    <property type="protein sequence ID" value="KAL2063243.1"/>
    <property type="molecule type" value="Genomic_DNA"/>
</dbReference>
<proteinExistence type="predicted"/>